<sequence length="62" mass="6877">MENIISAIEVNATLLTLALAITFIVLGATEKAETRDQLIMARVEYAFFGISSLIAFLVFWLI</sequence>
<gene>
    <name evidence="2" type="ORF">XM47_07590</name>
</gene>
<evidence type="ECO:0000313" key="3">
    <source>
        <dbReference type="Proteomes" id="UP000037600"/>
    </source>
</evidence>
<dbReference type="STRING" id="1513271.XM47_07590"/>
<feature type="transmembrane region" description="Helical" evidence="1">
    <location>
        <begin position="41"/>
        <end position="61"/>
    </location>
</feature>
<evidence type="ECO:0000313" key="2">
    <source>
        <dbReference type="EMBL" id="KMT65559.1"/>
    </source>
</evidence>
<keyword evidence="1" id="KW-0472">Membrane</keyword>
<feature type="transmembrane region" description="Helical" evidence="1">
    <location>
        <begin position="12"/>
        <end position="29"/>
    </location>
</feature>
<dbReference type="Proteomes" id="UP000037600">
    <property type="component" value="Unassembled WGS sequence"/>
</dbReference>
<dbReference type="AlphaFoldDB" id="A0A0J8GW97"/>
<keyword evidence="1" id="KW-1133">Transmembrane helix</keyword>
<accession>A0A0J8GW97</accession>
<protein>
    <submittedName>
        <fullName evidence="2">Uncharacterized protein</fullName>
    </submittedName>
</protein>
<name>A0A0J8GW97_9ALTE</name>
<dbReference type="EMBL" id="LAZL01000010">
    <property type="protein sequence ID" value="KMT65559.1"/>
    <property type="molecule type" value="Genomic_DNA"/>
</dbReference>
<keyword evidence="3" id="KW-1185">Reference proteome</keyword>
<evidence type="ECO:0000256" key="1">
    <source>
        <dbReference type="SAM" id="Phobius"/>
    </source>
</evidence>
<reference evidence="2 3" key="1">
    <citation type="submission" date="2015-04" db="EMBL/GenBank/DDBJ databases">
        <title>Draft Genome Sequence of the Novel Agar-Digesting Marine Bacterium Q1.</title>
        <authorList>
            <person name="Li Y."/>
            <person name="Li D."/>
            <person name="Chen G."/>
            <person name="Du Z."/>
        </authorList>
    </citation>
    <scope>NUCLEOTIDE SEQUENCE [LARGE SCALE GENOMIC DNA]</scope>
    <source>
        <strain evidence="2 3">Q1</strain>
    </source>
</reference>
<organism evidence="2 3">
    <name type="scientific">Catenovulum maritimum</name>
    <dbReference type="NCBI Taxonomy" id="1513271"/>
    <lineage>
        <taxon>Bacteria</taxon>
        <taxon>Pseudomonadati</taxon>
        <taxon>Pseudomonadota</taxon>
        <taxon>Gammaproteobacteria</taxon>
        <taxon>Alteromonadales</taxon>
        <taxon>Alteromonadaceae</taxon>
        <taxon>Catenovulum</taxon>
    </lineage>
</organism>
<proteinExistence type="predicted"/>
<keyword evidence="1" id="KW-0812">Transmembrane</keyword>
<dbReference type="OrthoDB" id="6388059at2"/>
<dbReference type="RefSeq" id="WP_048691320.1">
    <property type="nucleotide sequence ID" value="NZ_KQ130487.1"/>
</dbReference>
<comment type="caution">
    <text evidence="2">The sequence shown here is derived from an EMBL/GenBank/DDBJ whole genome shotgun (WGS) entry which is preliminary data.</text>
</comment>